<dbReference type="OrthoDB" id="904575at2759"/>
<dbReference type="AlphaFoldDB" id="A0A371GDU8"/>
<evidence type="ECO:0000313" key="2">
    <source>
        <dbReference type="Proteomes" id="UP000257109"/>
    </source>
</evidence>
<protein>
    <submittedName>
        <fullName evidence="1">Uncharacterized protein</fullName>
    </submittedName>
</protein>
<reference evidence="1" key="1">
    <citation type="submission" date="2018-05" db="EMBL/GenBank/DDBJ databases">
        <title>Draft genome of Mucuna pruriens seed.</title>
        <authorList>
            <person name="Nnadi N.E."/>
            <person name="Vos R."/>
            <person name="Hasami M.H."/>
            <person name="Devisetty U.K."/>
            <person name="Aguiy J.C."/>
        </authorList>
    </citation>
    <scope>NUCLEOTIDE SEQUENCE [LARGE SCALE GENOMIC DNA]</scope>
    <source>
        <strain evidence="1">JCA_2017</strain>
    </source>
</reference>
<feature type="non-terminal residue" evidence="1">
    <location>
        <position position="1"/>
    </location>
</feature>
<keyword evidence="2" id="KW-1185">Reference proteome</keyword>
<accession>A0A371GDU8</accession>
<comment type="caution">
    <text evidence="1">The sequence shown here is derived from an EMBL/GenBank/DDBJ whole genome shotgun (WGS) entry which is preliminary data.</text>
</comment>
<name>A0A371GDU8_MUCPR</name>
<evidence type="ECO:0000313" key="1">
    <source>
        <dbReference type="EMBL" id="RDX88710.1"/>
    </source>
</evidence>
<sequence>MLVLLLKAVTFVVVTLWSLVTRLILNTIAYTIVLLLQGLKGSGEGSHGIFKLVAECIRECFKFILQLIINSINSIISKAFDVLKESIIGSVADSGSAAAELAKKLKDSIDESMKEMPQLFEVLSNMMAKMVKEFWNNYKVRRYEWHIVLVLTSGNEL</sequence>
<gene>
    <name evidence="1" type="ORF">CR513_29657</name>
</gene>
<organism evidence="1 2">
    <name type="scientific">Mucuna pruriens</name>
    <name type="common">Velvet bean</name>
    <name type="synonym">Dolichos pruriens</name>
    <dbReference type="NCBI Taxonomy" id="157652"/>
    <lineage>
        <taxon>Eukaryota</taxon>
        <taxon>Viridiplantae</taxon>
        <taxon>Streptophyta</taxon>
        <taxon>Embryophyta</taxon>
        <taxon>Tracheophyta</taxon>
        <taxon>Spermatophyta</taxon>
        <taxon>Magnoliopsida</taxon>
        <taxon>eudicotyledons</taxon>
        <taxon>Gunneridae</taxon>
        <taxon>Pentapetalae</taxon>
        <taxon>rosids</taxon>
        <taxon>fabids</taxon>
        <taxon>Fabales</taxon>
        <taxon>Fabaceae</taxon>
        <taxon>Papilionoideae</taxon>
        <taxon>50 kb inversion clade</taxon>
        <taxon>NPAAA clade</taxon>
        <taxon>indigoferoid/millettioid clade</taxon>
        <taxon>Phaseoleae</taxon>
        <taxon>Mucuna</taxon>
    </lineage>
</organism>
<dbReference type="Proteomes" id="UP000257109">
    <property type="component" value="Unassembled WGS sequence"/>
</dbReference>
<proteinExistence type="predicted"/>
<dbReference type="EMBL" id="QJKJ01005866">
    <property type="protein sequence ID" value="RDX88710.1"/>
    <property type="molecule type" value="Genomic_DNA"/>
</dbReference>